<dbReference type="SUPFAM" id="SSF55486">
    <property type="entry name" value="Metalloproteases ('zincins'), catalytic domain"/>
    <property type="match status" value="1"/>
</dbReference>
<dbReference type="EC" id="3.4.24.-" evidence="9"/>
<dbReference type="SMART" id="SM00235">
    <property type="entry name" value="ZnMc"/>
    <property type="match status" value="1"/>
</dbReference>
<keyword evidence="2 8" id="KW-0645">Protease</keyword>
<keyword evidence="6 7" id="KW-1015">Disulfide bond</keyword>
<evidence type="ECO:0000256" key="3">
    <source>
        <dbReference type="ARBA" id="ARBA00022801"/>
    </source>
</evidence>
<organism evidence="13 14">
    <name type="scientific">Trichuris suis</name>
    <name type="common">pig whipworm</name>
    <dbReference type="NCBI Taxonomy" id="68888"/>
    <lineage>
        <taxon>Eukaryota</taxon>
        <taxon>Metazoa</taxon>
        <taxon>Ecdysozoa</taxon>
        <taxon>Nematoda</taxon>
        <taxon>Enoplea</taxon>
        <taxon>Dorylaimia</taxon>
        <taxon>Trichinellida</taxon>
        <taxon>Trichuridae</taxon>
        <taxon>Trichuris</taxon>
    </lineage>
</organism>
<dbReference type="InterPro" id="IPR003582">
    <property type="entry name" value="ShKT_dom"/>
</dbReference>
<keyword evidence="3 8" id="KW-0378">Hydrolase</keyword>
<dbReference type="PROSITE" id="PS51864">
    <property type="entry name" value="ASTACIN"/>
    <property type="match status" value="1"/>
</dbReference>
<feature type="region of interest" description="Disordered" evidence="10">
    <location>
        <begin position="394"/>
        <end position="423"/>
    </location>
</feature>
<keyword evidence="4 8" id="KW-0482">Metalloprotease</keyword>
<dbReference type="PRINTS" id="PR00480">
    <property type="entry name" value="ASTACIN"/>
</dbReference>
<evidence type="ECO:0000256" key="10">
    <source>
        <dbReference type="SAM" id="MobiDB-lite"/>
    </source>
</evidence>
<keyword evidence="8 9" id="KW-0862">Zinc</keyword>
<feature type="binding site" evidence="8">
    <location>
        <position position="288"/>
    </location>
    <ligand>
        <name>Zn(2+)</name>
        <dbReference type="ChEBI" id="CHEBI:29105"/>
        <note>catalytic</note>
    </ligand>
</feature>
<gene>
    <name evidence="13" type="ORF">M513_07738</name>
</gene>
<dbReference type="GO" id="GO:0004222">
    <property type="term" value="F:metalloendopeptidase activity"/>
    <property type="evidence" value="ECO:0007669"/>
    <property type="project" value="UniProtKB-UniRule"/>
</dbReference>
<dbReference type="GO" id="GO:0008270">
    <property type="term" value="F:zinc ion binding"/>
    <property type="evidence" value="ECO:0007669"/>
    <property type="project" value="UniProtKB-UniRule"/>
</dbReference>
<evidence type="ECO:0000259" key="12">
    <source>
        <dbReference type="PROSITE" id="PS51864"/>
    </source>
</evidence>
<dbReference type="Proteomes" id="UP000030764">
    <property type="component" value="Unassembled WGS sequence"/>
</dbReference>
<reference evidence="13 14" key="1">
    <citation type="journal article" date="2014" name="Nat. Genet.">
        <title>Genome and transcriptome of the porcine whipworm Trichuris suis.</title>
        <authorList>
            <person name="Jex A.R."/>
            <person name="Nejsum P."/>
            <person name="Schwarz E.M."/>
            <person name="Hu L."/>
            <person name="Young N.D."/>
            <person name="Hall R.S."/>
            <person name="Korhonen P.K."/>
            <person name="Liao S."/>
            <person name="Thamsborg S."/>
            <person name="Xia J."/>
            <person name="Xu P."/>
            <person name="Wang S."/>
            <person name="Scheerlinck J.P."/>
            <person name="Hofmann A."/>
            <person name="Sternberg P.W."/>
            <person name="Wang J."/>
            <person name="Gasser R.B."/>
        </authorList>
    </citation>
    <scope>NUCLEOTIDE SEQUENCE [LARGE SCALE GENOMIC DNA]</scope>
    <source>
        <strain evidence="13">DCEP-RM93M</strain>
    </source>
</reference>
<protein>
    <recommendedName>
        <fullName evidence="9">Metalloendopeptidase</fullName>
        <ecNumber evidence="9">3.4.24.-</ecNumber>
    </recommendedName>
</protein>
<keyword evidence="5" id="KW-0865">Zymogen</keyword>
<dbReference type="PROSITE" id="PS51670">
    <property type="entry name" value="SHKT"/>
    <property type="match status" value="3"/>
</dbReference>
<sequence>MKGGISATLIAPYQWGREWNVYIVCLFCVSEKKGTLVLQEVRSSRQQRARSFYAFEKCFLIFSVEMTAQLQRLLFIMLLMSVTVPFPPVSAVIRIPAEDIIRSDISEYETNLDVDDFVDNFAMPEVNLRSLGLQSNQDPLLQAGKFEGDIAGFAGATPLTFKRDPAGVAHNAVRDSWHRWVDAEVPYILSSRYGRYSRKVIARAMDEFHKNTCIRFVPRERLKHRDYIYIEPEEGCYSMVGRMGGRQPVSLDAGCMEMLTSWINLFRTISRVVSNHLLSLYQVGIIIHELMHTTGFFHEQSRTDRDNYIRINWRNILPGASDQFDKYDSRSVDLLGATYDYDSIMHYGPYAFSRNGQRTIEALKAGGETMGQRKGFSATDIYKLNKLYSCDEHSNGANEERPEAGTPQPTGGPLISPVSPTRKGKSCDNKKWECYFWKWLGHCNTNKVFMLEYCLKACNWCNEGDGIDISSSGSNFAKPLATNTPKIKRCEDANGHCKKWSKTGYCNMIGYRHFMAETCAESCGKCSSNPFSFETDGIFQHNSSKPLSSAHISDYDGAANKSIYSPVLGCADSEGFKTRCQLYATWGMCHGHNKEFMEKVCPRSCNFCLVKES</sequence>
<dbReference type="PANTHER" id="PTHR10127:SF883">
    <property type="entry name" value="ZINC METALLOPROTEINASE NAS-8"/>
    <property type="match status" value="1"/>
</dbReference>
<evidence type="ECO:0000256" key="5">
    <source>
        <dbReference type="ARBA" id="ARBA00023145"/>
    </source>
</evidence>
<dbReference type="GO" id="GO:0006508">
    <property type="term" value="P:proteolysis"/>
    <property type="evidence" value="ECO:0007669"/>
    <property type="project" value="UniProtKB-KW"/>
</dbReference>
<dbReference type="EMBL" id="KL363240">
    <property type="protein sequence ID" value="KFD51333.1"/>
    <property type="molecule type" value="Genomic_DNA"/>
</dbReference>
<feature type="disulfide bond" evidence="7">
    <location>
        <begin position="427"/>
        <end position="461"/>
    </location>
</feature>
<evidence type="ECO:0000256" key="2">
    <source>
        <dbReference type="ARBA" id="ARBA00022670"/>
    </source>
</evidence>
<feature type="domain" description="ShKT" evidence="11">
    <location>
        <begin position="427"/>
        <end position="461"/>
    </location>
</feature>
<proteinExistence type="predicted"/>
<dbReference type="CDD" id="cd04280">
    <property type="entry name" value="ZnMc_astacin_like"/>
    <property type="match status" value="1"/>
</dbReference>
<dbReference type="AlphaFoldDB" id="A0A085M287"/>
<dbReference type="InterPro" id="IPR034035">
    <property type="entry name" value="Astacin-like_dom"/>
</dbReference>
<feature type="binding site" evidence="8">
    <location>
        <position position="292"/>
    </location>
    <ligand>
        <name>Zn(2+)</name>
        <dbReference type="ChEBI" id="CHEBI:29105"/>
        <note>catalytic</note>
    </ligand>
</feature>
<dbReference type="InterPro" id="IPR001506">
    <property type="entry name" value="Peptidase_M12A"/>
</dbReference>
<evidence type="ECO:0000313" key="13">
    <source>
        <dbReference type="EMBL" id="KFD51333.1"/>
    </source>
</evidence>
<evidence type="ECO:0000259" key="11">
    <source>
        <dbReference type="PROSITE" id="PS51670"/>
    </source>
</evidence>
<evidence type="ECO:0000256" key="8">
    <source>
        <dbReference type="PROSITE-ProRule" id="PRU01211"/>
    </source>
</evidence>
<comment type="cofactor">
    <cofactor evidence="8 9">
        <name>Zn(2+)</name>
        <dbReference type="ChEBI" id="CHEBI:29105"/>
    </cofactor>
    <text evidence="8 9">Binds 1 zinc ion per subunit.</text>
</comment>
<dbReference type="MEROPS" id="M12.A19"/>
<evidence type="ECO:0000313" key="14">
    <source>
        <dbReference type="Proteomes" id="UP000030764"/>
    </source>
</evidence>
<accession>A0A085M287</accession>
<dbReference type="PANTHER" id="PTHR10127">
    <property type="entry name" value="DISCOIDIN, CUB, EGF, LAMININ , AND ZINC METALLOPROTEASE DOMAIN CONTAINING"/>
    <property type="match status" value="1"/>
</dbReference>
<evidence type="ECO:0000256" key="4">
    <source>
        <dbReference type="ARBA" id="ARBA00023049"/>
    </source>
</evidence>
<comment type="function">
    <text evidence="1">Metalloprotease.</text>
</comment>
<dbReference type="Gene3D" id="1.10.10.1940">
    <property type="match status" value="2"/>
</dbReference>
<evidence type="ECO:0000256" key="1">
    <source>
        <dbReference type="ARBA" id="ARBA00002657"/>
    </source>
</evidence>
<feature type="domain" description="ShKT" evidence="11">
    <location>
        <begin position="570"/>
        <end position="608"/>
    </location>
</feature>
<feature type="active site" evidence="8">
    <location>
        <position position="289"/>
    </location>
</feature>
<feature type="domain" description="ShKT" evidence="11">
    <location>
        <begin position="490"/>
        <end position="526"/>
    </location>
</feature>
<evidence type="ECO:0000256" key="6">
    <source>
        <dbReference type="ARBA" id="ARBA00023157"/>
    </source>
</evidence>
<dbReference type="Pfam" id="PF01549">
    <property type="entry name" value="ShK"/>
    <property type="match status" value="3"/>
</dbReference>
<name>A0A085M287_9BILA</name>
<keyword evidence="14" id="KW-1185">Reference proteome</keyword>
<dbReference type="Pfam" id="PF01400">
    <property type="entry name" value="Astacin"/>
    <property type="match status" value="2"/>
</dbReference>
<evidence type="ECO:0000256" key="9">
    <source>
        <dbReference type="RuleBase" id="RU361183"/>
    </source>
</evidence>
<feature type="binding site" evidence="8">
    <location>
        <position position="298"/>
    </location>
    <ligand>
        <name>Zn(2+)</name>
        <dbReference type="ChEBI" id="CHEBI:29105"/>
        <note>catalytic</note>
    </ligand>
</feature>
<feature type="compositionally biased region" description="Basic and acidic residues" evidence="10">
    <location>
        <begin position="394"/>
        <end position="403"/>
    </location>
</feature>
<keyword evidence="8 9" id="KW-0479">Metal-binding</keyword>
<evidence type="ECO:0000256" key="7">
    <source>
        <dbReference type="PROSITE-ProRule" id="PRU01005"/>
    </source>
</evidence>
<comment type="caution">
    <text evidence="7">Lacks conserved residue(s) required for the propagation of feature annotation.</text>
</comment>
<dbReference type="SMART" id="SM00254">
    <property type="entry name" value="ShKT"/>
    <property type="match status" value="3"/>
</dbReference>
<feature type="domain" description="Peptidase M12A" evidence="12">
    <location>
        <begin position="171"/>
        <end position="391"/>
    </location>
</feature>
<dbReference type="Gene3D" id="3.40.390.10">
    <property type="entry name" value="Collagenase (Catalytic Domain)"/>
    <property type="match status" value="1"/>
</dbReference>
<dbReference type="InterPro" id="IPR006026">
    <property type="entry name" value="Peptidase_Metallo"/>
</dbReference>
<dbReference type="InterPro" id="IPR024079">
    <property type="entry name" value="MetalloPept_cat_dom_sf"/>
</dbReference>